<name>A0AA95EF93_9VIRU</name>
<sequence length="367" mass="40017">MEEPGDNCARDGDAACRRLALLVACIDRHRLCADDTLLGACFRRLVAPERLCAAFARPACGAPWTDQTPLGDVLRTHLNFADACDALQRSTARSLSGGPPPISFVACCGCTRPWCAGRPCARGWMLPITERARNRLAAWQWAETIEPGAASSDTAFGGFYARELVQCTTADLGYRLMPCSQRRTRSPVVDGASQSHALVRPRKRSRDAFDAAVSTEHMAIDADEVASDINEHNAVDGVCDDHNDNDNERDGCKTNKKIACKRDRDTQRGPCDTVDGKEPDVPLVLSCSARGVIGIRDHGMYVAAVITSRRHEFVDCVHPSIPRIYARDNQREGASARRLVRVIGDAFIVRVSVSTPLADSTPWDAQG</sequence>
<proteinExistence type="predicted"/>
<organism evidence="1 2">
    <name type="scientific">Pandoravirus kuranda</name>
    <dbReference type="NCBI Taxonomy" id="3019033"/>
    <lineage>
        <taxon>Viruses</taxon>
        <taxon>Pandoravirus</taxon>
    </lineage>
</organism>
<evidence type="ECO:0000313" key="1">
    <source>
        <dbReference type="EMBL" id="WBR14918.1"/>
    </source>
</evidence>
<gene>
    <name evidence="1" type="ORF">pkur_cds_744</name>
</gene>
<dbReference type="Proteomes" id="UP001185135">
    <property type="component" value="Segment"/>
</dbReference>
<dbReference type="EMBL" id="ON887157">
    <property type="protein sequence ID" value="WBR14918.1"/>
    <property type="molecule type" value="Genomic_DNA"/>
</dbReference>
<reference evidence="1" key="1">
    <citation type="submission" date="2022-06" db="EMBL/GenBank/DDBJ databases">
        <authorList>
            <person name="Legendre M."/>
            <person name="Claverie J.-M."/>
            <person name="Alempic J.-M."/>
            <person name="Abergel C."/>
        </authorList>
    </citation>
    <scope>NUCLEOTIDE SEQUENCE</scope>
    <source>
        <strain evidence="1">Kuranda</strain>
    </source>
</reference>
<accession>A0AA95EF93</accession>
<evidence type="ECO:0000313" key="2">
    <source>
        <dbReference type="Proteomes" id="UP001185135"/>
    </source>
</evidence>
<protein>
    <submittedName>
        <fullName evidence="1">Uncharacterized protein</fullName>
    </submittedName>
</protein>